<dbReference type="InterPro" id="IPR000184">
    <property type="entry name" value="Bac_surfAg_D15"/>
</dbReference>
<evidence type="ECO:0000256" key="10">
    <source>
        <dbReference type="ARBA" id="ARBA00093548"/>
    </source>
</evidence>
<comment type="subunit">
    <text evidence="10">Interacts with TamB to form the translocation and assembly module (TAM).</text>
</comment>
<dbReference type="Gene3D" id="3.10.20.310">
    <property type="entry name" value="membrane protein fhac"/>
    <property type="match status" value="3"/>
</dbReference>
<comment type="caution">
    <text evidence="15">The sequence shown here is derived from an EMBL/GenBank/DDBJ whole genome shotgun (WGS) entry which is preliminary data.</text>
</comment>
<accession>A0A9X4Y992</accession>
<reference evidence="15 16" key="1">
    <citation type="submission" date="2019-11" db="EMBL/GenBank/DDBJ databases">
        <title>Genome sequences of 17 halophilic strains isolated from different environments.</title>
        <authorList>
            <person name="Furrow R.E."/>
        </authorList>
    </citation>
    <scope>NUCLEOTIDE SEQUENCE [LARGE SCALE GENOMIC DNA]</scope>
    <source>
        <strain evidence="15 16">22507_15_FS</strain>
    </source>
</reference>
<evidence type="ECO:0000256" key="3">
    <source>
        <dbReference type="ARBA" id="ARBA00015419"/>
    </source>
</evidence>
<dbReference type="PANTHER" id="PTHR12815">
    <property type="entry name" value="SORTING AND ASSEMBLY MACHINERY SAMM50 PROTEIN FAMILY MEMBER"/>
    <property type="match status" value="1"/>
</dbReference>
<feature type="domain" description="TamA POTRA" evidence="14">
    <location>
        <begin position="29"/>
        <end position="100"/>
    </location>
</feature>
<dbReference type="GO" id="GO:0009306">
    <property type="term" value="P:protein secretion"/>
    <property type="evidence" value="ECO:0007669"/>
    <property type="project" value="TreeGrafter"/>
</dbReference>
<evidence type="ECO:0000259" key="12">
    <source>
        <dbReference type="Pfam" id="PF01103"/>
    </source>
</evidence>
<dbReference type="AlphaFoldDB" id="A0A9X4Y992"/>
<dbReference type="Pfam" id="PF01103">
    <property type="entry name" value="Omp85"/>
    <property type="match status" value="1"/>
</dbReference>
<keyword evidence="8" id="KW-0998">Cell outer membrane</keyword>
<keyword evidence="6 11" id="KW-0732">Signal</keyword>
<evidence type="ECO:0000256" key="8">
    <source>
        <dbReference type="ARBA" id="ARBA00023237"/>
    </source>
</evidence>
<dbReference type="Proteomes" id="UP000460751">
    <property type="component" value="Unassembled WGS sequence"/>
</dbReference>
<keyword evidence="4" id="KW-1134">Transmembrane beta strand</keyword>
<organism evidence="15 16">
    <name type="scientific">Vreelandella halophila</name>
    <dbReference type="NCBI Taxonomy" id="86177"/>
    <lineage>
        <taxon>Bacteria</taxon>
        <taxon>Pseudomonadati</taxon>
        <taxon>Pseudomonadota</taxon>
        <taxon>Gammaproteobacteria</taxon>
        <taxon>Oceanospirillales</taxon>
        <taxon>Halomonadaceae</taxon>
        <taxon>Vreelandella</taxon>
    </lineage>
</organism>
<protein>
    <recommendedName>
        <fullName evidence="3">Translocation and assembly module subunit TamA</fullName>
    </recommendedName>
    <alternativeName>
        <fullName evidence="9">Autotransporter assembly factor TamA</fullName>
    </alternativeName>
</protein>
<proteinExistence type="inferred from homology"/>
<keyword evidence="7" id="KW-0472">Membrane</keyword>
<dbReference type="InterPro" id="IPR039910">
    <property type="entry name" value="D15-like"/>
</dbReference>
<evidence type="ECO:0000256" key="9">
    <source>
        <dbReference type="ARBA" id="ARBA00033063"/>
    </source>
</evidence>
<dbReference type="PANTHER" id="PTHR12815:SF47">
    <property type="entry name" value="TRANSLOCATION AND ASSEMBLY MODULE SUBUNIT TAMA"/>
    <property type="match status" value="1"/>
</dbReference>
<dbReference type="InterPro" id="IPR010827">
    <property type="entry name" value="BamA/TamA_POTRA"/>
</dbReference>
<evidence type="ECO:0000256" key="7">
    <source>
        <dbReference type="ARBA" id="ARBA00023136"/>
    </source>
</evidence>
<evidence type="ECO:0000256" key="5">
    <source>
        <dbReference type="ARBA" id="ARBA00022692"/>
    </source>
</evidence>
<dbReference type="RefSeq" id="WP_151438938.1">
    <property type="nucleotide sequence ID" value="NZ_WMEX01000001.1"/>
</dbReference>
<evidence type="ECO:0000259" key="13">
    <source>
        <dbReference type="Pfam" id="PF07244"/>
    </source>
</evidence>
<feature type="chain" id="PRO_5040787256" description="Translocation and assembly module subunit TamA" evidence="11">
    <location>
        <begin position="25"/>
        <end position="574"/>
    </location>
</feature>
<keyword evidence="16" id="KW-1185">Reference proteome</keyword>
<evidence type="ECO:0000256" key="6">
    <source>
        <dbReference type="ARBA" id="ARBA00022729"/>
    </source>
</evidence>
<evidence type="ECO:0000256" key="4">
    <source>
        <dbReference type="ARBA" id="ARBA00022452"/>
    </source>
</evidence>
<evidence type="ECO:0000256" key="2">
    <source>
        <dbReference type="ARBA" id="ARBA00010248"/>
    </source>
</evidence>
<dbReference type="GO" id="GO:0097347">
    <property type="term" value="C:TAM protein secretion complex"/>
    <property type="evidence" value="ECO:0007669"/>
    <property type="project" value="TreeGrafter"/>
</dbReference>
<dbReference type="GO" id="GO:0009279">
    <property type="term" value="C:cell outer membrane"/>
    <property type="evidence" value="ECO:0007669"/>
    <property type="project" value="UniProtKB-SubCell"/>
</dbReference>
<keyword evidence="5" id="KW-0812">Transmembrane</keyword>
<dbReference type="EMBL" id="WMEX01000001">
    <property type="protein sequence ID" value="MYL25609.1"/>
    <property type="molecule type" value="Genomic_DNA"/>
</dbReference>
<feature type="domain" description="Bacterial surface antigen (D15)" evidence="12">
    <location>
        <begin position="323"/>
        <end position="571"/>
    </location>
</feature>
<dbReference type="Pfam" id="PF07244">
    <property type="entry name" value="POTRA"/>
    <property type="match status" value="1"/>
</dbReference>
<dbReference type="OrthoDB" id="9803054at2"/>
<evidence type="ECO:0000259" key="14">
    <source>
        <dbReference type="Pfam" id="PF17243"/>
    </source>
</evidence>
<dbReference type="InterPro" id="IPR035243">
    <property type="entry name" value="TamA_POTRA_Dom_1"/>
</dbReference>
<sequence length="574" mass="64330">MMTPKVLRLLLFPLLILAVAGVRAAELEVIVEPENDALQSNIRAHVGDLGDRNAASLRRFAAHARDSATEAIRALGYYDGDIRYQVVEGDPPVLRLEVAPGEPVRLTSVRIEVRGEGADLAAFEVPGRLRPEVGDVLNHGHYEQVKRFLRGRAQTHGFFDGEFVTRELRVRPDEREAEIRLLYDSGPRYSLGEAHFPEDIYFEQDLLKRFVRFEPGTPYHSDRVIELTQDLRGAGYFSEVLVDADPGAADNGEIPVDVTLDERTRHSLGTGVGFSTDVGPRLRATWDQHYVNPQGHRRGMEFEVSRPRQNAGLYYELPLNPPMTDSLRFTGSYQNEDIEDTRSRRISLGGQWQSELDSGWQQVVSLQREEVRFRVGDDREQRTVLVLPGLSYSYLYRNSPVDPSRGYRFQFESSGGQRDLLSDIDVIHLVASARGLITVGNGHRFLARVRAGGIGTNEFDQVPPFLRFFAGGDQSVRGYGYRTLGPTDEDGDNVGGRFLLTGSVEYQYPLSNSWRLATFVDEGNAFDDLGDPLKTGVGVGIRWVSPVGPIRLDIARGLDEPENFRLHFSMGPEL</sequence>
<dbReference type="Gene3D" id="2.40.160.50">
    <property type="entry name" value="membrane protein fhac: a member of the omp85/tpsb transporter family"/>
    <property type="match status" value="1"/>
</dbReference>
<feature type="domain" description="POTRA" evidence="13">
    <location>
        <begin position="202"/>
        <end position="263"/>
    </location>
</feature>
<comment type="similarity">
    <text evidence="2">Belongs to the TamA family.</text>
</comment>
<feature type="signal peptide" evidence="11">
    <location>
        <begin position="1"/>
        <end position="24"/>
    </location>
</feature>
<evidence type="ECO:0000313" key="16">
    <source>
        <dbReference type="Proteomes" id="UP000460751"/>
    </source>
</evidence>
<evidence type="ECO:0000313" key="15">
    <source>
        <dbReference type="EMBL" id="MYL25609.1"/>
    </source>
</evidence>
<evidence type="ECO:0000256" key="1">
    <source>
        <dbReference type="ARBA" id="ARBA00004442"/>
    </source>
</evidence>
<comment type="subcellular location">
    <subcellularLocation>
        <location evidence="1">Cell outer membrane</location>
    </subcellularLocation>
</comment>
<dbReference type="Pfam" id="PF17243">
    <property type="entry name" value="POTRA_TamA_1"/>
    <property type="match status" value="1"/>
</dbReference>
<name>A0A9X4Y992_9GAMM</name>
<gene>
    <name evidence="15" type="ORF">GLW01_02250</name>
</gene>
<evidence type="ECO:0000256" key="11">
    <source>
        <dbReference type="SAM" id="SignalP"/>
    </source>
</evidence>